<dbReference type="SMART" id="SM00220">
    <property type="entry name" value="S_TKc"/>
    <property type="match status" value="1"/>
</dbReference>
<accession>A0A8H3I9Y2</accession>
<dbReference type="CDD" id="cd00180">
    <property type="entry name" value="PKc"/>
    <property type="match status" value="1"/>
</dbReference>
<dbReference type="Gene3D" id="3.30.200.20">
    <property type="entry name" value="Phosphorylase Kinase, domain 1"/>
    <property type="match status" value="1"/>
</dbReference>
<protein>
    <recommendedName>
        <fullName evidence="2">Protein kinase domain-containing protein</fullName>
    </recommendedName>
</protein>
<name>A0A8H3I9Y2_9LECA</name>
<sequence>MCIKLVERYAGCRCVFYCHAVDACPAYGRRGHLIRSQETLVGFSCSRHTIGNGGGYIGSSSDPSVRSEDSQAGNAFGGEKDRPKKRNVEAAVDSTLRGRLLAKVRKVMETDEEFIPTGDLDEVLTLPAIKGELKSYGLEDFSSYVFRRANKMFAILLVISKLDALQDLVKEDLGDELLPLAMSAIDLMEEGSKLHAAFSAWDLESRKQFFEFQWTLLAPVFSDGKHLKLNDDAKLPFIKTEPIANGAYGVVHRVEIHGDHEKFEKLGSPMSPNGHVYALKEFTRGTANVNQQAFNRELAIMRSVRSSGHSHIIKLLATFEQRGRYSIILPLAEENLRQFWARANPTSVVSHWCLEQMAGIATALSYLHNDLLTQDSRPMRGYHMDLKPENILLYEDSSAAQSVWKISDFGSSYLHPKTSRQELPPHPGLGTYEPPECQLDLPQSQAYDIWSFGCIFLECAAYLMKGPDSIEAFAKDRLNDVEVSGTIFKDDYFFTLEFNESFDPLRATIRPAVLKWIRELERDPSCSEELSGLLNLIKKGLLQVEQSRRLKAGDLSQRLDSIRFTGKRLLDSGPQSDSLATSKAGDVGRGD</sequence>
<dbReference type="OrthoDB" id="1046782at2759"/>
<evidence type="ECO:0000256" key="1">
    <source>
        <dbReference type="SAM" id="MobiDB-lite"/>
    </source>
</evidence>
<evidence type="ECO:0000313" key="3">
    <source>
        <dbReference type="EMBL" id="CAF9910508.1"/>
    </source>
</evidence>
<dbReference type="AlphaFoldDB" id="A0A8H3I9Y2"/>
<dbReference type="InterPro" id="IPR011009">
    <property type="entry name" value="Kinase-like_dom_sf"/>
</dbReference>
<comment type="caution">
    <text evidence="3">The sequence shown here is derived from an EMBL/GenBank/DDBJ whole genome shotgun (WGS) entry which is preliminary data.</text>
</comment>
<dbReference type="SUPFAM" id="SSF56112">
    <property type="entry name" value="Protein kinase-like (PK-like)"/>
    <property type="match status" value="1"/>
</dbReference>
<evidence type="ECO:0000259" key="2">
    <source>
        <dbReference type="PROSITE" id="PS50011"/>
    </source>
</evidence>
<keyword evidence="4" id="KW-1185">Reference proteome</keyword>
<dbReference type="EMBL" id="CAJPDR010000042">
    <property type="protein sequence ID" value="CAF9910508.1"/>
    <property type="molecule type" value="Genomic_DNA"/>
</dbReference>
<evidence type="ECO:0000313" key="4">
    <source>
        <dbReference type="Proteomes" id="UP000664203"/>
    </source>
</evidence>
<dbReference type="Pfam" id="PF00069">
    <property type="entry name" value="Pkinase"/>
    <property type="match status" value="1"/>
</dbReference>
<reference evidence="3" key="1">
    <citation type="submission" date="2021-03" db="EMBL/GenBank/DDBJ databases">
        <authorList>
            <person name="Tagirdzhanova G."/>
        </authorList>
    </citation>
    <scope>NUCLEOTIDE SEQUENCE</scope>
</reference>
<proteinExistence type="predicted"/>
<dbReference type="InterPro" id="IPR000719">
    <property type="entry name" value="Prot_kinase_dom"/>
</dbReference>
<dbReference type="PANTHER" id="PTHR24359:SF1">
    <property type="entry name" value="INHIBITOR OF NUCLEAR FACTOR KAPPA-B KINASE EPSILON SUBUNIT HOMOLOG 1-RELATED"/>
    <property type="match status" value="1"/>
</dbReference>
<dbReference type="PANTHER" id="PTHR24359">
    <property type="entry name" value="SERINE/THREONINE-PROTEIN KINASE SBK1"/>
    <property type="match status" value="1"/>
</dbReference>
<feature type="region of interest" description="Disordered" evidence="1">
    <location>
        <begin position="57"/>
        <end position="86"/>
    </location>
</feature>
<dbReference type="GO" id="GO:0005524">
    <property type="term" value="F:ATP binding"/>
    <property type="evidence" value="ECO:0007669"/>
    <property type="project" value="InterPro"/>
</dbReference>
<organism evidence="3 4">
    <name type="scientific">Alectoria fallacina</name>
    <dbReference type="NCBI Taxonomy" id="1903189"/>
    <lineage>
        <taxon>Eukaryota</taxon>
        <taxon>Fungi</taxon>
        <taxon>Dikarya</taxon>
        <taxon>Ascomycota</taxon>
        <taxon>Pezizomycotina</taxon>
        <taxon>Lecanoromycetes</taxon>
        <taxon>OSLEUM clade</taxon>
        <taxon>Lecanoromycetidae</taxon>
        <taxon>Lecanorales</taxon>
        <taxon>Lecanorineae</taxon>
        <taxon>Parmeliaceae</taxon>
        <taxon>Alectoria</taxon>
    </lineage>
</organism>
<dbReference type="GO" id="GO:0004674">
    <property type="term" value="F:protein serine/threonine kinase activity"/>
    <property type="evidence" value="ECO:0007669"/>
    <property type="project" value="TreeGrafter"/>
</dbReference>
<dbReference type="PROSITE" id="PS50011">
    <property type="entry name" value="PROTEIN_KINASE_DOM"/>
    <property type="match status" value="1"/>
</dbReference>
<feature type="region of interest" description="Disordered" evidence="1">
    <location>
        <begin position="571"/>
        <end position="591"/>
    </location>
</feature>
<dbReference type="Proteomes" id="UP000664203">
    <property type="component" value="Unassembled WGS sequence"/>
</dbReference>
<dbReference type="Gene3D" id="1.10.510.10">
    <property type="entry name" value="Transferase(Phosphotransferase) domain 1"/>
    <property type="match status" value="1"/>
</dbReference>
<feature type="domain" description="Protein kinase" evidence="2">
    <location>
        <begin position="237"/>
        <end position="564"/>
    </location>
</feature>
<gene>
    <name evidence="3" type="ORF">ALECFALPRED_006614</name>
</gene>